<dbReference type="GO" id="GO:0019867">
    <property type="term" value="C:outer membrane"/>
    <property type="evidence" value="ECO:0007669"/>
    <property type="project" value="InterPro"/>
</dbReference>
<proteinExistence type="predicted"/>
<dbReference type="EMBL" id="FNUY01000005">
    <property type="protein sequence ID" value="SEG46747.1"/>
    <property type="molecule type" value="Genomic_DNA"/>
</dbReference>
<sequence length="183" mass="19349">MSLPETEKRGAPPARLSLLAAALMSAALAGGCFQPLYAENTTSTIGGSVKNALRDVEIPEIKGLVGHYLRNELVFELDGGGEPDRAKRLKFNATIAESLEVVTVDYTNGRADSAILIATATWTVTRSGTDEVVSSGTSVVRAPYERSSQRFATVRAARDAQVRAAKNLATIIRGQMAADLVAG</sequence>
<dbReference type="Proteomes" id="UP000236743">
    <property type="component" value="Unassembled WGS sequence"/>
</dbReference>
<name>A0A1H6AFA5_9HYPH</name>
<evidence type="ECO:0000313" key="1">
    <source>
        <dbReference type="EMBL" id="SEG46747.1"/>
    </source>
</evidence>
<dbReference type="AlphaFoldDB" id="A0A1H6AFA5"/>
<keyword evidence="1" id="KW-0449">Lipoprotein</keyword>
<protein>
    <submittedName>
        <fullName evidence="1">LPS-assembly lipoprotein</fullName>
    </submittedName>
</protein>
<evidence type="ECO:0000313" key="2">
    <source>
        <dbReference type="Proteomes" id="UP000236743"/>
    </source>
</evidence>
<reference evidence="1 2" key="1">
    <citation type="submission" date="2016-10" db="EMBL/GenBank/DDBJ databases">
        <authorList>
            <person name="de Groot N.N."/>
        </authorList>
    </citation>
    <scope>NUCLEOTIDE SEQUENCE [LARGE SCALE GENOMIC DNA]</scope>
    <source>
        <strain evidence="1 2">DSM 26656</strain>
    </source>
</reference>
<dbReference type="GO" id="GO:0043165">
    <property type="term" value="P:Gram-negative-bacterium-type cell outer membrane assembly"/>
    <property type="evidence" value="ECO:0007669"/>
    <property type="project" value="InterPro"/>
</dbReference>
<dbReference type="InterPro" id="IPR007485">
    <property type="entry name" value="LPS_assembly_LptE"/>
</dbReference>
<dbReference type="RefSeq" id="WP_103873251.1">
    <property type="nucleotide sequence ID" value="NZ_FNUY01000005.1"/>
</dbReference>
<organism evidence="1 2">
    <name type="scientific">Bosea lathyri</name>
    <dbReference type="NCBI Taxonomy" id="1036778"/>
    <lineage>
        <taxon>Bacteria</taxon>
        <taxon>Pseudomonadati</taxon>
        <taxon>Pseudomonadota</taxon>
        <taxon>Alphaproteobacteria</taxon>
        <taxon>Hyphomicrobiales</taxon>
        <taxon>Boseaceae</taxon>
        <taxon>Bosea</taxon>
    </lineage>
</organism>
<gene>
    <name evidence="1" type="ORF">SAMN04488115_105379</name>
</gene>
<dbReference type="Gene3D" id="3.30.160.150">
    <property type="entry name" value="Lipoprotein like domain"/>
    <property type="match status" value="1"/>
</dbReference>
<accession>A0A1H6AFA5</accession>
<dbReference type="Pfam" id="PF04390">
    <property type="entry name" value="LptE"/>
    <property type="match status" value="1"/>
</dbReference>
<keyword evidence="2" id="KW-1185">Reference proteome</keyword>
<dbReference type="OrthoDB" id="7678210at2"/>